<evidence type="ECO:0000259" key="2">
    <source>
        <dbReference type="Pfam" id="PF18818"/>
    </source>
</evidence>
<reference evidence="3 4" key="1">
    <citation type="submission" date="2023-08" db="EMBL/GenBank/DDBJ databases">
        <title>Implementing the SeqCode for naming new Mesorhizobium species isolated from Vachellia karroo root nodules.</title>
        <authorList>
            <person name="Van Lill M."/>
        </authorList>
    </citation>
    <scope>NUCLEOTIDE SEQUENCE [LARGE SCALE GENOMIC DNA]</scope>
    <source>
        <strain evidence="3 4">VK22B</strain>
    </source>
</reference>
<evidence type="ECO:0000259" key="1">
    <source>
        <dbReference type="Pfam" id="PF08401"/>
    </source>
</evidence>
<sequence>MSSHNCRTSAVAERANLYDEITNKIIAELEAGRFPWVQPWGSAAAKAPLSLPKNPSTGKVYSGINVLVLWGAVIERGFSTQGWLTFRQALSLGGNVRKGERGTTIVYADRFVPDDEKKRTRETGEEARAIPFLKRFTVFNIEQCEGLPDEIAASAPLPDAELIEPRVDALIKATGIEFRIGGNSAYYMPAHDYVQVPPPQDYFEPINWHRTALHELGHATGHASRLSRDFSGSFGTRKYAFEELVAEICSAFSCAALGIVPTVRHADYIGSWLEVLREDNRAIVRAASQASKAADWLLGQLPDGTAAPIVATTDDDRRAA</sequence>
<name>A0ABU4YZU9_9HYPH</name>
<dbReference type="Pfam" id="PF18818">
    <property type="entry name" value="MPTase-PolyVal"/>
    <property type="match status" value="1"/>
</dbReference>
<gene>
    <name evidence="3" type="ORF">RFN29_12970</name>
</gene>
<dbReference type="RefSeq" id="WP_320226474.1">
    <property type="nucleotide sequence ID" value="NZ_JAVIJC010000011.1"/>
</dbReference>
<keyword evidence="4" id="KW-1185">Reference proteome</keyword>
<evidence type="ECO:0000313" key="3">
    <source>
        <dbReference type="EMBL" id="MDX8492491.1"/>
    </source>
</evidence>
<feature type="domain" description="Polyvalent protein metallopeptidase" evidence="2">
    <location>
        <begin position="166"/>
        <end position="289"/>
    </location>
</feature>
<evidence type="ECO:0000313" key="4">
    <source>
        <dbReference type="Proteomes" id="UP001271249"/>
    </source>
</evidence>
<dbReference type="Pfam" id="PF08401">
    <property type="entry name" value="ArdcN"/>
    <property type="match status" value="1"/>
</dbReference>
<comment type="caution">
    <text evidence="3">The sequence shown here is derived from an EMBL/GenBank/DDBJ whole genome shotgun (WGS) entry which is preliminary data.</text>
</comment>
<dbReference type="InterPro" id="IPR041459">
    <property type="entry name" value="MPTase-PolyVal"/>
</dbReference>
<organism evidence="3 4">
    <name type="scientific">Mesorhizobium captivum</name>
    <dbReference type="NCBI Taxonomy" id="3072319"/>
    <lineage>
        <taxon>Bacteria</taxon>
        <taxon>Pseudomonadati</taxon>
        <taxon>Pseudomonadota</taxon>
        <taxon>Alphaproteobacteria</taxon>
        <taxon>Hyphomicrobiales</taxon>
        <taxon>Phyllobacteriaceae</taxon>
        <taxon>Mesorhizobium</taxon>
    </lineage>
</organism>
<dbReference type="Proteomes" id="UP001271249">
    <property type="component" value="Unassembled WGS sequence"/>
</dbReference>
<dbReference type="InterPro" id="IPR017113">
    <property type="entry name" value="Antirestriction_ArdC"/>
</dbReference>
<feature type="domain" description="N-terminal" evidence="1">
    <location>
        <begin position="16"/>
        <end position="139"/>
    </location>
</feature>
<protein>
    <submittedName>
        <fullName evidence="3">Zincin-like metallopeptidase domain-containing protein</fullName>
    </submittedName>
</protein>
<dbReference type="InterPro" id="IPR013610">
    <property type="entry name" value="ArdC_N"/>
</dbReference>
<dbReference type="PIRSF" id="PIRSF037112">
    <property type="entry name" value="Antirestriction_ArdC"/>
    <property type="match status" value="1"/>
</dbReference>
<proteinExistence type="predicted"/>
<accession>A0ABU4YZU9</accession>
<dbReference type="EMBL" id="JAVIJC010000011">
    <property type="protein sequence ID" value="MDX8492491.1"/>
    <property type="molecule type" value="Genomic_DNA"/>
</dbReference>